<dbReference type="Gene3D" id="2.130.10.80">
    <property type="entry name" value="Galactose oxidase/kelch, beta-propeller"/>
    <property type="match status" value="2"/>
</dbReference>
<dbReference type="InterPro" id="IPR037293">
    <property type="entry name" value="Gal_Oxidase_central_sf"/>
</dbReference>
<comment type="caution">
    <text evidence="2">The sequence shown here is derived from an EMBL/GenBank/DDBJ whole genome shotgun (WGS) entry which is preliminary data.</text>
</comment>
<evidence type="ECO:0008006" key="4">
    <source>
        <dbReference type="Google" id="ProtNLM"/>
    </source>
</evidence>
<dbReference type="EMBL" id="BSOA01000015">
    <property type="protein sequence ID" value="GLQ88333.1"/>
    <property type="molecule type" value="Genomic_DNA"/>
</dbReference>
<dbReference type="InterPro" id="IPR015915">
    <property type="entry name" value="Kelch-typ_b-propeller"/>
</dbReference>
<sequence length="700" mass="72096">MRLSRLLPGLVLLAFWANAAVGQTWTPLNNAPPIDIGYMALATDGSVLAHARTYSAADAQWYKLTPDINGSYVNGTWSQLASMPTGYAPIDFAGGVLADGKLLVEGGEYNNAQDVESNLGAIYDPVANTWTSVSPPSGWSQIGDASGVILANGTFMMGQQGLFNAALFNEANLSWSITGTNKPDYNIEENWILLPSGKVLNVEIYAYSLYNPTGTGSELYDPNTGQWSDAGSTGVQLWDSAASCGGANSASYEIGPMVLRPDGTVFATGANSCGAGHTAIYNTATGTWTAGPDFPNGLDIADGPAAVETNGNVLMMASPGAYNTPSTFLEWNGSTLSVVPAPSTASGDSSWYGAMLELPNGQILFSDLSQNLQVWTPTGTYQAAWQPTVNSVATSLMPGSTYPISGTQFNGLSEGAAYGDDQQMASNYPLVRIVNTATGHVFYARTHDHSSMGVATGNATVSTNFDVPANIETGASKLYVVANGIPSNPVAVVVGGGSSGGSAALSPSSIDFGNVAVNGYSNWQSLTLTNNGNVPVSISSVALDGAAYTDVSYCTGAIAPGAQCVIYVSFHPTANGAFNGTVTVNDDASNSPQVATLTGNTGTTGGGNINFSGNMAAQGDYTFTSNFTSAAGTVTATLNVPAGTNWRFVADDATTNQSIAEQDGSGPLTITYTAKAGDNYNFFVQATSGSGAWSITGSHP</sequence>
<organism evidence="2 3">
    <name type="scientific">Dyella flagellata</name>
    <dbReference type="NCBI Taxonomy" id="1867833"/>
    <lineage>
        <taxon>Bacteria</taxon>
        <taxon>Pseudomonadati</taxon>
        <taxon>Pseudomonadota</taxon>
        <taxon>Gammaproteobacteria</taxon>
        <taxon>Lysobacterales</taxon>
        <taxon>Rhodanobacteraceae</taxon>
        <taxon>Dyella</taxon>
    </lineage>
</organism>
<dbReference type="Gene3D" id="2.60.40.10">
    <property type="entry name" value="Immunoglobulins"/>
    <property type="match status" value="1"/>
</dbReference>
<dbReference type="Proteomes" id="UP001156627">
    <property type="component" value="Unassembled WGS sequence"/>
</dbReference>
<protein>
    <recommendedName>
        <fullName evidence="4">Choice-of-anchor D domain-containing protein</fullName>
    </recommendedName>
</protein>
<dbReference type="RefSeq" id="WP_284331779.1">
    <property type="nucleotide sequence ID" value="NZ_BSOA01000015.1"/>
</dbReference>
<name>A0ABQ5XCF5_9GAMM</name>
<evidence type="ECO:0000313" key="2">
    <source>
        <dbReference type="EMBL" id="GLQ88333.1"/>
    </source>
</evidence>
<dbReference type="SUPFAM" id="SSF117281">
    <property type="entry name" value="Kelch motif"/>
    <property type="match status" value="1"/>
</dbReference>
<keyword evidence="1" id="KW-0732">Signal</keyword>
<accession>A0ABQ5XCF5</accession>
<gene>
    <name evidence="2" type="ORF">GCM10007898_19020</name>
</gene>
<proteinExistence type="predicted"/>
<keyword evidence="3" id="KW-1185">Reference proteome</keyword>
<dbReference type="Pfam" id="PF07610">
    <property type="entry name" value="DUF1573"/>
    <property type="match status" value="1"/>
</dbReference>
<dbReference type="NCBIfam" id="NF012200">
    <property type="entry name" value="choice_anch_D"/>
    <property type="match status" value="1"/>
</dbReference>
<dbReference type="InterPro" id="IPR011467">
    <property type="entry name" value="DUF1573"/>
</dbReference>
<evidence type="ECO:0000313" key="3">
    <source>
        <dbReference type="Proteomes" id="UP001156627"/>
    </source>
</evidence>
<reference evidence="3" key="1">
    <citation type="journal article" date="2019" name="Int. J. Syst. Evol. Microbiol.">
        <title>The Global Catalogue of Microorganisms (GCM) 10K type strain sequencing project: providing services to taxonomists for standard genome sequencing and annotation.</title>
        <authorList>
            <consortium name="The Broad Institute Genomics Platform"/>
            <consortium name="The Broad Institute Genome Sequencing Center for Infectious Disease"/>
            <person name="Wu L."/>
            <person name="Ma J."/>
        </authorList>
    </citation>
    <scope>NUCLEOTIDE SEQUENCE [LARGE SCALE GENOMIC DNA]</scope>
    <source>
        <strain evidence="3">NBRC 111981</strain>
    </source>
</reference>
<evidence type="ECO:0000256" key="1">
    <source>
        <dbReference type="SAM" id="SignalP"/>
    </source>
</evidence>
<feature type="chain" id="PRO_5045945591" description="Choice-of-anchor D domain-containing protein" evidence="1">
    <location>
        <begin position="20"/>
        <end position="700"/>
    </location>
</feature>
<dbReference type="InterPro" id="IPR013783">
    <property type="entry name" value="Ig-like_fold"/>
</dbReference>
<feature type="signal peptide" evidence="1">
    <location>
        <begin position="1"/>
        <end position="19"/>
    </location>
</feature>